<comment type="caution">
    <text evidence="2">The sequence shown here is derived from an EMBL/GenBank/DDBJ whole genome shotgun (WGS) entry which is preliminary data.</text>
</comment>
<evidence type="ECO:0000313" key="3">
    <source>
        <dbReference type="Proteomes" id="UP000283975"/>
    </source>
</evidence>
<gene>
    <name evidence="2" type="ORF">DW839_15500</name>
</gene>
<dbReference type="GO" id="GO:0005737">
    <property type="term" value="C:cytoplasm"/>
    <property type="evidence" value="ECO:0007669"/>
    <property type="project" value="TreeGrafter"/>
</dbReference>
<evidence type="ECO:0000259" key="1">
    <source>
        <dbReference type="SMART" id="SM00460"/>
    </source>
</evidence>
<dbReference type="InterPro" id="IPR002931">
    <property type="entry name" value="Transglutaminase-like"/>
</dbReference>
<dbReference type="EMBL" id="QSHZ01000015">
    <property type="protein sequence ID" value="RHC55317.1"/>
    <property type="molecule type" value="Genomic_DNA"/>
</dbReference>
<dbReference type="PANTHER" id="PTHR46333:SF2">
    <property type="entry name" value="CYTOKINESIS PROTEIN 3"/>
    <property type="match status" value="1"/>
</dbReference>
<accession>A0A414AUN3</accession>
<name>A0A414AUN3_9FIRM</name>
<dbReference type="Proteomes" id="UP000283975">
    <property type="component" value="Unassembled WGS sequence"/>
</dbReference>
<dbReference type="RefSeq" id="WP_119205220.1">
    <property type="nucleotide sequence ID" value="NZ_JAWEXQ010000007.1"/>
</dbReference>
<dbReference type="PANTHER" id="PTHR46333">
    <property type="entry name" value="CYTOKINESIS PROTEIN 3"/>
    <property type="match status" value="1"/>
</dbReference>
<feature type="domain" description="Transglutaminase-like" evidence="1">
    <location>
        <begin position="161"/>
        <end position="213"/>
    </location>
</feature>
<dbReference type="InterPro" id="IPR052557">
    <property type="entry name" value="CAP/Cytokinesis_protein"/>
</dbReference>
<protein>
    <recommendedName>
        <fullName evidence="1">Transglutaminase-like domain-containing protein</fullName>
    </recommendedName>
</protein>
<dbReference type="InterPro" id="IPR038765">
    <property type="entry name" value="Papain-like_cys_pep_sf"/>
</dbReference>
<dbReference type="SUPFAM" id="SSF54001">
    <property type="entry name" value="Cysteine proteinases"/>
    <property type="match status" value="1"/>
</dbReference>
<evidence type="ECO:0000313" key="2">
    <source>
        <dbReference type="EMBL" id="RHC55317.1"/>
    </source>
</evidence>
<dbReference type="AlphaFoldDB" id="A0A414AUN3"/>
<organism evidence="2 3">
    <name type="scientific">Enterocloster bolteae</name>
    <dbReference type="NCBI Taxonomy" id="208479"/>
    <lineage>
        <taxon>Bacteria</taxon>
        <taxon>Bacillati</taxon>
        <taxon>Bacillota</taxon>
        <taxon>Clostridia</taxon>
        <taxon>Lachnospirales</taxon>
        <taxon>Lachnospiraceae</taxon>
        <taxon>Enterocloster</taxon>
    </lineage>
</organism>
<reference evidence="2 3" key="1">
    <citation type="submission" date="2018-08" db="EMBL/GenBank/DDBJ databases">
        <title>A genome reference for cultivated species of the human gut microbiota.</title>
        <authorList>
            <person name="Zou Y."/>
            <person name="Xue W."/>
            <person name="Luo G."/>
        </authorList>
    </citation>
    <scope>NUCLEOTIDE SEQUENCE [LARGE SCALE GENOMIC DNA]</scope>
    <source>
        <strain evidence="2 3">AM35-14</strain>
    </source>
</reference>
<proteinExistence type="predicted"/>
<dbReference type="Gene3D" id="3.10.620.30">
    <property type="match status" value="1"/>
</dbReference>
<dbReference type="SMART" id="SM00460">
    <property type="entry name" value="TGc"/>
    <property type="match status" value="1"/>
</dbReference>
<dbReference type="Pfam" id="PF01841">
    <property type="entry name" value="Transglut_core"/>
    <property type="match status" value="1"/>
</dbReference>
<sequence length="241" mass="27859">MKKEFCLTIAVFVFSLVLGTNMSFGLDRELYLQYTEQIIERMEAGDGAQETETGISFNSEAEARDFADYFYKLGYLGEVQVNLLMRTWQDCPSYVEISVRSSDTKLAAAQQRQAEQIFTGISDQIASRTDEQMARAEAAYDWLYANYAYDYSYESKKIYTALTTGKTVCFGYAGSYKVLCDYLGLECEMLYGSNHVWNRVKVDGHWRYVDITWDKNLEEHRWRLVSEDEWKSTHPLGKEGS</sequence>